<dbReference type="InterPro" id="IPR010376">
    <property type="entry name" value="GBBH-like_N"/>
</dbReference>
<evidence type="ECO:0000256" key="1">
    <source>
        <dbReference type="ARBA" id="ARBA00022723"/>
    </source>
</evidence>
<protein>
    <recommendedName>
        <fullName evidence="3">Gamma-butyrobetaine hydroxylase-like N-terminal domain-containing protein</fullName>
    </recommendedName>
</protein>
<dbReference type="Gene3D" id="3.30.2020.30">
    <property type="match status" value="1"/>
</dbReference>
<organism evidence="4 5">
    <name type="scientific">Nitratireductor aestuarii</name>
    <dbReference type="NCBI Taxonomy" id="1735103"/>
    <lineage>
        <taxon>Bacteria</taxon>
        <taxon>Pseudomonadati</taxon>
        <taxon>Pseudomonadota</taxon>
        <taxon>Alphaproteobacteria</taxon>
        <taxon>Hyphomicrobiales</taxon>
        <taxon>Phyllobacteriaceae</taxon>
        <taxon>Nitratireductor</taxon>
    </lineage>
</organism>
<dbReference type="Proteomes" id="UP000636264">
    <property type="component" value="Unassembled WGS sequence"/>
</dbReference>
<dbReference type="GO" id="GO:0046872">
    <property type="term" value="F:metal ion binding"/>
    <property type="evidence" value="ECO:0007669"/>
    <property type="project" value="UniProtKB-KW"/>
</dbReference>
<keyword evidence="5" id="KW-1185">Reference proteome</keyword>
<dbReference type="AlphaFoldDB" id="A0A916RG57"/>
<proteinExistence type="predicted"/>
<dbReference type="PANTHER" id="PTHR35303:SF5">
    <property type="entry name" value="OS02G0197800 PROTEIN"/>
    <property type="match status" value="1"/>
</dbReference>
<gene>
    <name evidence="4" type="ORF">GCM10011385_05600</name>
</gene>
<comment type="caution">
    <text evidence="4">The sequence shown here is derived from an EMBL/GenBank/DDBJ whole genome shotgun (WGS) entry which is preliminary data.</text>
</comment>
<feature type="domain" description="Gamma-butyrobetaine hydroxylase-like N-terminal" evidence="3">
    <location>
        <begin position="27"/>
        <end position="109"/>
    </location>
</feature>
<dbReference type="PANTHER" id="PTHR35303">
    <property type="entry name" value="OS02G0197800 PROTEIN"/>
    <property type="match status" value="1"/>
</dbReference>
<accession>A0A916RG57</accession>
<evidence type="ECO:0000256" key="2">
    <source>
        <dbReference type="ARBA" id="ARBA00023004"/>
    </source>
</evidence>
<evidence type="ECO:0000313" key="4">
    <source>
        <dbReference type="EMBL" id="GGA54887.1"/>
    </source>
</evidence>
<reference evidence="4" key="1">
    <citation type="journal article" date="2014" name="Int. J. Syst. Evol. Microbiol.">
        <title>Complete genome sequence of Corynebacterium casei LMG S-19264T (=DSM 44701T), isolated from a smear-ripened cheese.</title>
        <authorList>
            <consortium name="US DOE Joint Genome Institute (JGI-PGF)"/>
            <person name="Walter F."/>
            <person name="Albersmeier A."/>
            <person name="Kalinowski J."/>
            <person name="Ruckert C."/>
        </authorList>
    </citation>
    <scope>NUCLEOTIDE SEQUENCE</scope>
    <source>
        <strain evidence="4">CGMCC 1.15320</strain>
    </source>
</reference>
<keyword evidence="2" id="KW-0408">Iron</keyword>
<sequence length="136" mass="15547">MSYHQLVRFRTGDLKDCTIVKTPSELRVSKERDALTVTFPGNEPVRLSAEMLRVLSPSAEVQGHSPDQRVLVVGKENVTISNLEPIGHYAVRIVFSDGHSTGLFTWSYLEELAQKRNQLWADYLRELQEKGYNRKT</sequence>
<dbReference type="Pfam" id="PF06155">
    <property type="entry name" value="GBBH-like_N"/>
    <property type="match status" value="1"/>
</dbReference>
<keyword evidence="1" id="KW-0479">Metal-binding</keyword>
<name>A0A916RG57_9HYPH</name>
<evidence type="ECO:0000313" key="5">
    <source>
        <dbReference type="Proteomes" id="UP000636264"/>
    </source>
</evidence>
<dbReference type="EMBL" id="BMIF01000001">
    <property type="protein sequence ID" value="GGA54887.1"/>
    <property type="molecule type" value="Genomic_DNA"/>
</dbReference>
<dbReference type="InterPro" id="IPR038492">
    <property type="entry name" value="GBBH-like_N_sf"/>
</dbReference>
<evidence type="ECO:0000259" key="3">
    <source>
        <dbReference type="Pfam" id="PF06155"/>
    </source>
</evidence>
<reference evidence="4" key="2">
    <citation type="submission" date="2020-09" db="EMBL/GenBank/DDBJ databases">
        <authorList>
            <person name="Sun Q."/>
            <person name="Zhou Y."/>
        </authorList>
    </citation>
    <scope>NUCLEOTIDE SEQUENCE</scope>
    <source>
        <strain evidence="4">CGMCC 1.15320</strain>
    </source>
</reference>